<dbReference type="PIRSF" id="PIRSF000025">
    <property type="entry name" value="Cytc_Bsub_c550"/>
    <property type="match status" value="1"/>
</dbReference>
<dbReference type="GO" id="GO:0009055">
    <property type="term" value="F:electron transfer activity"/>
    <property type="evidence" value="ECO:0007669"/>
    <property type="project" value="InterPro"/>
</dbReference>
<evidence type="ECO:0000256" key="6">
    <source>
        <dbReference type="PIRSR" id="PIRSR000025-1"/>
    </source>
</evidence>
<keyword evidence="3 7" id="KW-0479">Metal-binding</keyword>
<dbReference type="PROSITE" id="PS51007">
    <property type="entry name" value="CYTC"/>
    <property type="match status" value="1"/>
</dbReference>
<feature type="signal peptide" evidence="8">
    <location>
        <begin position="1"/>
        <end position="18"/>
    </location>
</feature>
<evidence type="ECO:0000313" key="11">
    <source>
        <dbReference type="Proteomes" id="UP000093482"/>
    </source>
</evidence>
<keyword evidence="8" id="KW-0732">Signal</keyword>
<dbReference type="GO" id="GO:0005506">
    <property type="term" value="F:iron ion binding"/>
    <property type="evidence" value="ECO:0007669"/>
    <property type="project" value="InterPro"/>
</dbReference>
<dbReference type="OrthoDB" id="7933886at2"/>
<comment type="PTM">
    <text evidence="6">Binds 1 heme c group covalently per subunit.</text>
</comment>
<feature type="domain" description="Cytochrome c" evidence="9">
    <location>
        <begin position="25"/>
        <end position="103"/>
    </location>
</feature>
<evidence type="ECO:0000256" key="4">
    <source>
        <dbReference type="ARBA" id="ARBA00022982"/>
    </source>
</evidence>
<keyword evidence="11" id="KW-1185">Reference proteome</keyword>
<dbReference type="Gene3D" id="1.10.760.10">
    <property type="entry name" value="Cytochrome c-like domain"/>
    <property type="match status" value="1"/>
</dbReference>
<organism evidence="10 11">
    <name type="scientific">Caryophanon latum</name>
    <dbReference type="NCBI Taxonomy" id="33977"/>
    <lineage>
        <taxon>Bacteria</taxon>
        <taxon>Bacillati</taxon>
        <taxon>Bacillota</taxon>
        <taxon>Bacilli</taxon>
        <taxon>Bacillales</taxon>
        <taxon>Caryophanaceae</taxon>
        <taxon>Caryophanon</taxon>
    </lineage>
</organism>
<evidence type="ECO:0000313" key="10">
    <source>
        <dbReference type="EMBL" id="OCS91675.1"/>
    </source>
</evidence>
<feature type="binding site" description="covalent" evidence="6">
    <location>
        <position position="45"/>
    </location>
    <ligand>
        <name>heme c</name>
        <dbReference type="ChEBI" id="CHEBI:61717"/>
    </ligand>
</feature>
<dbReference type="InterPro" id="IPR012218">
    <property type="entry name" value="Cyt_c_BACSU-c550-type"/>
</dbReference>
<dbReference type="InterPro" id="IPR036909">
    <property type="entry name" value="Cyt_c-like_dom_sf"/>
</dbReference>
<dbReference type="RefSeq" id="WP_066463173.1">
    <property type="nucleotide sequence ID" value="NZ_MATO01000025.1"/>
</dbReference>
<dbReference type="PANTHER" id="PTHR37823:SF3">
    <property type="entry name" value="CYTOCHROME C-551"/>
    <property type="match status" value="1"/>
</dbReference>
<dbReference type="InterPro" id="IPR051811">
    <property type="entry name" value="Cytochrome_c550/c551-like"/>
</dbReference>
<keyword evidence="1" id="KW-0813">Transport</keyword>
<protein>
    <recommendedName>
        <fullName evidence="9">Cytochrome c domain-containing protein</fullName>
    </recommendedName>
</protein>
<keyword evidence="4" id="KW-0249">Electron transport</keyword>
<dbReference type="AlphaFoldDB" id="A0A1C0YWY4"/>
<dbReference type="EMBL" id="MATO01000025">
    <property type="protein sequence ID" value="OCS91675.1"/>
    <property type="molecule type" value="Genomic_DNA"/>
</dbReference>
<accession>A0A1C0YWY4</accession>
<evidence type="ECO:0000259" key="9">
    <source>
        <dbReference type="PROSITE" id="PS51007"/>
    </source>
</evidence>
<keyword evidence="5 7" id="KW-0408">Iron</keyword>
<dbReference type="Proteomes" id="UP000093482">
    <property type="component" value="Unassembled WGS sequence"/>
</dbReference>
<dbReference type="Pfam" id="PF13442">
    <property type="entry name" value="Cytochrome_CBB3"/>
    <property type="match status" value="1"/>
</dbReference>
<feature type="binding site" description="axial binding residue" evidence="7">
    <location>
        <position position="46"/>
    </location>
    <ligand>
        <name>heme c</name>
        <dbReference type="ChEBI" id="CHEBI:61717"/>
    </ligand>
    <ligandPart>
        <name>Fe</name>
        <dbReference type="ChEBI" id="CHEBI:18248"/>
    </ligandPart>
</feature>
<comment type="caution">
    <text evidence="10">The sequence shown here is derived from an EMBL/GenBank/DDBJ whole genome shotgun (WGS) entry which is preliminary data.</text>
</comment>
<dbReference type="InterPro" id="IPR009056">
    <property type="entry name" value="Cyt_c-like_dom"/>
</dbReference>
<evidence type="ECO:0000256" key="2">
    <source>
        <dbReference type="ARBA" id="ARBA00022617"/>
    </source>
</evidence>
<evidence type="ECO:0000256" key="1">
    <source>
        <dbReference type="ARBA" id="ARBA00022448"/>
    </source>
</evidence>
<reference evidence="10 11" key="1">
    <citation type="submission" date="2016-07" db="EMBL/GenBank/DDBJ databases">
        <title>Caryophanon latum genome sequencing.</title>
        <authorList>
            <person name="Verma A."/>
            <person name="Pal Y."/>
            <person name="Krishnamurthi S."/>
        </authorList>
    </citation>
    <scope>NUCLEOTIDE SEQUENCE [LARGE SCALE GENOMIC DNA]</scope>
    <source>
        <strain evidence="10 11">DSM 14151</strain>
    </source>
</reference>
<feature type="binding site" description="covalent" evidence="6">
    <location>
        <position position="42"/>
    </location>
    <ligand>
        <name>heme c</name>
        <dbReference type="ChEBI" id="CHEBI:61717"/>
    </ligand>
</feature>
<dbReference type="SUPFAM" id="SSF46626">
    <property type="entry name" value="Cytochrome c"/>
    <property type="match status" value="1"/>
</dbReference>
<evidence type="ECO:0000256" key="3">
    <source>
        <dbReference type="ARBA" id="ARBA00022723"/>
    </source>
</evidence>
<feature type="binding site" description="axial binding residue" evidence="7">
    <location>
        <position position="82"/>
    </location>
    <ligand>
        <name>heme c</name>
        <dbReference type="ChEBI" id="CHEBI:61717"/>
    </ligand>
    <ligandPart>
        <name>Fe</name>
        <dbReference type="ChEBI" id="CHEBI:18248"/>
    </ligandPart>
</feature>
<evidence type="ECO:0000256" key="8">
    <source>
        <dbReference type="SAM" id="SignalP"/>
    </source>
</evidence>
<dbReference type="PANTHER" id="PTHR37823">
    <property type="entry name" value="CYTOCHROME C-553-LIKE"/>
    <property type="match status" value="1"/>
</dbReference>
<evidence type="ECO:0000256" key="5">
    <source>
        <dbReference type="ARBA" id="ARBA00023004"/>
    </source>
</evidence>
<proteinExistence type="predicted"/>
<keyword evidence="2 6" id="KW-0349">Heme</keyword>
<dbReference type="GO" id="GO:0020037">
    <property type="term" value="F:heme binding"/>
    <property type="evidence" value="ECO:0007669"/>
    <property type="project" value="InterPro"/>
</dbReference>
<name>A0A1C0YWY4_9BACL</name>
<dbReference type="GO" id="GO:0016020">
    <property type="term" value="C:membrane"/>
    <property type="evidence" value="ECO:0007669"/>
    <property type="project" value="InterPro"/>
</dbReference>
<gene>
    <name evidence="10" type="ORF">A6K76_08505</name>
</gene>
<evidence type="ECO:0000256" key="7">
    <source>
        <dbReference type="PIRSR" id="PIRSR000025-2"/>
    </source>
</evidence>
<dbReference type="PROSITE" id="PS51257">
    <property type="entry name" value="PROKAR_LIPOPROTEIN"/>
    <property type="match status" value="1"/>
</dbReference>
<feature type="chain" id="PRO_5039009804" description="Cytochrome c domain-containing protein" evidence="8">
    <location>
        <begin position="19"/>
        <end position="103"/>
    </location>
</feature>
<sequence length="103" mass="10839">MKKRLVATIVLTASMLMACSAEEETTTSEGPVDREKVVTASCATCHGGNLQGKGNTPALNDVGARLTEAEILDIIENGKNNMPPGLLKGEEAEAAAKWLAEQQ</sequence>